<evidence type="ECO:0000313" key="3">
    <source>
        <dbReference type="EMBL" id="EFM7861760.1"/>
    </source>
</evidence>
<dbReference type="Proteomes" id="UP000587626">
    <property type="component" value="Unassembled WGS sequence"/>
</dbReference>
<dbReference type="SUPFAM" id="SSF53756">
    <property type="entry name" value="UDP-Glycosyltransferase/glycogen phosphorylase"/>
    <property type="match status" value="1"/>
</dbReference>
<dbReference type="AlphaFoldDB" id="A0A828NBM7"/>
<comment type="caution">
    <text evidence="3">The sequence shown here is derived from an EMBL/GenBank/DDBJ whole genome shotgun (WGS) entry which is preliminary data.</text>
</comment>
<name>A0A828NBM7_ECOLX</name>
<proteinExistence type="predicted"/>
<dbReference type="GO" id="GO:0016757">
    <property type="term" value="F:glycosyltransferase activity"/>
    <property type="evidence" value="ECO:0007669"/>
    <property type="project" value="InterPro"/>
</dbReference>
<accession>A0A828NBM7</accession>
<dbReference type="CDD" id="cd03801">
    <property type="entry name" value="GT4_PimA-like"/>
    <property type="match status" value="1"/>
</dbReference>
<evidence type="ECO:0000313" key="4">
    <source>
        <dbReference type="Proteomes" id="UP000587626"/>
    </source>
</evidence>
<dbReference type="Gene3D" id="3.40.50.2000">
    <property type="entry name" value="Glycogen Phosphorylase B"/>
    <property type="match status" value="2"/>
</dbReference>
<dbReference type="InterPro" id="IPR001296">
    <property type="entry name" value="Glyco_trans_1"/>
</dbReference>
<dbReference type="RefSeq" id="WP_260836679.1">
    <property type="nucleotide sequence ID" value="NZ_JAKRUH010000001.1"/>
</dbReference>
<keyword evidence="1 3" id="KW-0808">Transferase</keyword>
<dbReference type="PANTHER" id="PTHR46401">
    <property type="entry name" value="GLYCOSYLTRANSFERASE WBBK-RELATED"/>
    <property type="match status" value="1"/>
</dbReference>
<dbReference type="PANTHER" id="PTHR46401:SF2">
    <property type="entry name" value="GLYCOSYLTRANSFERASE WBBK-RELATED"/>
    <property type="match status" value="1"/>
</dbReference>
<dbReference type="Pfam" id="PF00534">
    <property type="entry name" value="Glycos_transf_1"/>
    <property type="match status" value="1"/>
</dbReference>
<feature type="domain" description="Glycosyl transferase family 1" evidence="2">
    <location>
        <begin position="220"/>
        <end position="381"/>
    </location>
</feature>
<reference evidence="3 4" key="1">
    <citation type="submission" date="2018-08" db="EMBL/GenBank/DDBJ databases">
        <authorList>
            <consortium name="GenomeTrakr network: Whole genome sequencing for foodborne pathogen traceback"/>
        </authorList>
    </citation>
    <scope>NUCLEOTIDE SEQUENCE [LARGE SCALE GENOMIC DNA]</scope>
    <source>
        <strain evidence="3 4">NC_STEC194</strain>
    </source>
</reference>
<protein>
    <submittedName>
        <fullName evidence="3">Glycosyltransferase family 4 protein</fullName>
    </submittedName>
</protein>
<sequence length="400" mass="46733">MKLYYICSDFYPSGTGFAISFTNFIQFILDSNKFEHITILTTNSKASLPENFKERVSLQTFDVRGELKLARYFRSSILLDLYSIFKYRRILHMLKCCCVKSDDVFFYEEFYFGNLYKYLKRRFPCNKHIIRVHGTMPEFVTFDRSNRYRKILFKQALELKNNRENKITIATTTSFYIDFINTHILKNQYGAICNVDYIFLPNSIYSNKNIPQTQKSENMSNSLTLLQLGRMDKGGYFQKGFDDTIKALNYINSDVFLSHRIRLVTIGSGEKKKYFKDKMRDLKNIAFEHYENINNEAVNDLIMQADVILLPSRCEGMSMFAVEAISLGKPIITTRNTGVDDICIEGVNSLKFDMFNYVEYAQAIEKIIKEPHLIRQMGYNAFAVSKENEKKLKANIEAFL</sequence>
<dbReference type="EMBL" id="AATLXB010000036">
    <property type="protein sequence ID" value="EFM7861760.1"/>
    <property type="molecule type" value="Genomic_DNA"/>
</dbReference>
<dbReference type="GO" id="GO:0009103">
    <property type="term" value="P:lipopolysaccharide biosynthetic process"/>
    <property type="evidence" value="ECO:0007669"/>
    <property type="project" value="TreeGrafter"/>
</dbReference>
<evidence type="ECO:0000259" key="2">
    <source>
        <dbReference type="Pfam" id="PF00534"/>
    </source>
</evidence>
<gene>
    <name evidence="3" type="ORF">B6R15_003038</name>
</gene>
<evidence type="ECO:0000256" key="1">
    <source>
        <dbReference type="ARBA" id="ARBA00022679"/>
    </source>
</evidence>
<organism evidence="3 4">
    <name type="scientific">Escherichia coli</name>
    <dbReference type="NCBI Taxonomy" id="562"/>
    <lineage>
        <taxon>Bacteria</taxon>
        <taxon>Pseudomonadati</taxon>
        <taxon>Pseudomonadota</taxon>
        <taxon>Gammaproteobacteria</taxon>
        <taxon>Enterobacterales</taxon>
        <taxon>Enterobacteriaceae</taxon>
        <taxon>Escherichia</taxon>
    </lineage>
</organism>